<organism evidence="10 11">
    <name type="scientific">Cervid alphaherpesvirus 3</name>
    <dbReference type="NCBI Taxonomy" id="2115790"/>
    <lineage>
        <taxon>Viruses</taxon>
        <taxon>Duplodnaviria</taxon>
        <taxon>Heunggongvirae</taxon>
        <taxon>Peploviricota</taxon>
        <taxon>Herviviricetes</taxon>
        <taxon>Herpesvirales</taxon>
        <taxon>Orthoherpesviridae</taxon>
        <taxon>Alphaherpesvirinae</taxon>
        <taxon>Varicellovirus</taxon>
        <taxon>Varicellovirus cervidalpha3</taxon>
    </lineage>
</organism>
<feature type="region of interest" description="Disordered" evidence="7">
    <location>
        <begin position="251"/>
        <end position="273"/>
    </location>
</feature>
<evidence type="ECO:0000256" key="7">
    <source>
        <dbReference type="SAM" id="MobiDB-lite"/>
    </source>
</evidence>
<keyword evidence="2 8" id="KW-0812">Transmembrane</keyword>
<feature type="domain" description="Herpesvirus glycoprotein D/GG/GX" evidence="9">
    <location>
        <begin position="65"/>
        <end position="184"/>
    </location>
</feature>
<evidence type="ECO:0000256" key="4">
    <source>
        <dbReference type="ARBA" id="ARBA00022989"/>
    </source>
</evidence>
<evidence type="ECO:0000256" key="8">
    <source>
        <dbReference type="SAM" id="Phobius"/>
    </source>
</evidence>
<dbReference type="GO" id="GO:0016020">
    <property type="term" value="C:membrane"/>
    <property type="evidence" value="ECO:0007669"/>
    <property type="project" value="UniProtKB-SubCell"/>
</dbReference>
<feature type="transmembrane region" description="Helical" evidence="8">
    <location>
        <begin position="381"/>
        <end position="407"/>
    </location>
</feature>
<keyword evidence="5 8" id="KW-0472">Membrane</keyword>
<evidence type="ECO:0000259" key="9">
    <source>
        <dbReference type="Pfam" id="PF01537"/>
    </source>
</evidence>
<accession>A0A455JNL6</accession>
<proteinExistence type="predicted"/>
<dbReference type="Pfam" id="PF01537">
    <property type="entry name" value="Herpes_glycop_D"/>
    <property type="match status" value="1"/>
</dbReference>
<evidence type="ECO:0000313" key="10">
    <source>
        <dbReference type="EMBL" id="AVT50650.1"/>
    </source>
</evidence>
<keyword evidence="6" id="KW-0325">Glycoprotein</keyword>
<gene>
    <name evidence="10" type="primary">US4</name>
</gene>
<evidence type="ECO:0000256" key="5">
    <source>
        <dbReference type="ARBA" id="ARBA00023136"/>
    </source>
</evidence>
<keyword evidence="10" id="KW-0946">Virion</keyword>
<evidence type="ECO:0000313" key="11">
    <source>
        <dbReference type="Proteomes" id="UP000676557"/>
    </source>
</evidence>
<protein>
    <submittedName>
        <fullName evidence="10">Envelope glycoprotein G</fullName>
    </submittedName>
</protein>
<dbReference type="Proteomes" id="UP000676557">
    <property type="component" value="Segment"/>
</dbReference>
<keyword evidence="3" id="KW-0732">Signal</keyword>
<name>A0A455JNL6_9ALPH</name>
<dbReference type="RefSeq" id="YP_010087608.1">
    <property type="nucleotide sequence ID" value="NC_055561.1"/>
</dbReference>
<dbReference type="GeneID" id="65102899"/>
<evidence type="ECO:0000256" key="1">
    <source>
        <dbReference type="ARBA" id="ARBA00004167"/>
    </source>
</evidence>
<keyword evidence="11" id="KW-1185">Reference proteome</keyword>
<feature type="compositionally biased region" description="Acidic residues" evidence="7">
    <location>
        <begin position="253"/>
        <end position="263"/>
    </location>
</feature>
<keyword evidence="10" id="KW-0261">Viral envelope protein</keyword>
<dbReference type="GO" id="GO:0019031">
    <property type="term" value="C:viral envelope"/>
    <property type="evidence" value="ECO:0007669"/>
    <property type="project" value="UniProtKB-KW"/>
</dbReference>
<dbReference type="KEGG" id="vg:65102899"/>
<reference evidence="10 11" key="1">
    <citation type="submission" date="2018-03" db="EMBL/GenBank/DDBJ databases">
        <title>Cervid herpesvirus genomes.</title>
        <authorList>
            <person name="Das Neves C.G."/>
            <person name="Davison A.J."/>
        </authorList>
    </citation>
    <scope>NUCLEOTIDE SEQUENCE [LARGE SCALE GENOMIC DNA]</scope>
    <source>
        <strain evidence="10 11">Canada</strain>
    </source>
</reference>
<dbReference type="InterPro" id="IPR036179">
    <property type="entry name" value="Ig-like_dom_sf"/>
</dbReference>
<evidence type="ECO:0000256" key="6">
    <source>
        <dbReference type="ARBA" id="ARBA00023180"/>
    </source>
</evidence>
<comment type="subcellular location">
    <subcellularLocation>
        <location evidence="1">Membrane</location>
        <topology evidence="1">Single-pass membrane protein</topology>
    </subcellularLocation>
</comment>
<keyword evidence="4 8" id="KW-1133">Transmembrane helix</keyword>
<dbReference type="EMBL" id="MH036941">
    <property type="protein sequence ID" value="AVT50650.1"/>
    <property type="molecule type" value="Genomic_DNA"/>
</dbReference>
<dbReference type="InterPro" id="IPR002896">
    <property type="entry name" value="Herpes_glycop_dom"/>
</dbReference>
<evidence type="ECO:0000256" key="2">
    <source>
        <dbReference type="ARBA" id="ARBA00022692"/>
    </source>
</evidence>
<sequence length="435" mass="44485">MDAAARAGVLVVVVLALLRGAAVLGRPAPDELCFADARRVGARPSRPLGPVLGLGAAELASLVSVRAVDASRGCALALLDMAESVVPGGPRAAAVVDAGWAYQDGDCLVPLAYRQFFNCTGGALPGPEVCAELSEARVRGGYGTSDYALRGTSLVLRPGLYDRGTYLYFLSYGPGDVHVGSVTLVVGADIHNYPCGLDRGLGVSLQHKGAPVRPLPRDPAADWACGCFPAAAEADAGWAGVSAAELGLAEPGDYLEGDDEDGDGAGSAGGAPDLADCRTGGLFGESDMFRNASGPDSLLIGAVARGVLTAPLGLPPGRSYEDLRNASLECNARPREAGGAVLVPMPPRALVGPDRRAEARDAGLEFGLFGLPEDPALRRGILIGLAVALLALLASLAAVLVCACRLSRKVEAARRARAVAFARTGPACEPTVHHV</sequence>
<dbReference type="SUPFAM" id="SSF48726">
    <property type="entry name" value="Immunoglobulin"/>
    <property type="match status" value="1"/>
</dbReference>
<evidence type="ECO:0000256" key="3">
    <source>
        <dbReference type="ARBA" id="ARBA00022729"/>
    </source>
</evidence>